<dbReference type="EMBL" id="KB932206">
    <property type="protein sequence ID" value="KCV69261.1"/>
    <property type="molecule type" value="Genomic_DNA"/>
</dbReference>
<dbReference type="Proteomes" id="UP000030693">
    <property type="component" value="Unassembled WGS sequence"/>
</dbReference>
<evidence type="ECO:0000313" key="2">
    <source>
        <dbReference type="EMBL" id="KCV69261.1"/>
    </source>
</evidence>
<protein>
    <submittedName>
        <fullName evidence="2">Uncharacterized protein</fullName>
    </submittedName>
</protein>
<keyword evidence="3" id="KW-1185">Reference proteome</keyword>
<feature type="compositionally biased region" description="Low complexity" evidence="1">
    <location>
        <begin position="239"/>
        <end position="252"/>
    </location>
</feature>
<feature type="region of interest" description="Disordered" evidence="1">
    <location>
        <begin position="239"/>
        <end position="263"/>
    </location>
</feature>
<sequence>MSADVPASPEIVPLTPADVTAGLGRPYAYYIASRGAWQESCQPEINALGDSVDEALLRLDERSALVRAMLNQQISDSAEAQRELAAVAERLSTVYQQIDVLDDIVARVRAAVQQMALAVDQAEYHYDHSPTVRPTPVESTYGHGAGQPPVPAQTPKVPPTASPSPSSSSSSTFGVRSTFSALASRWSRSVSEVLSVSSSPKMPVPTVPIMPEFHPPPVFSAEAIICQALEQGAVARAAATAAATAPSAGSRAPEPPQNADATV</sequence>
<evidence type="ECO:0000313" key="3">
    <source>
        <dbReference type="Proteomes" id="UP000030693"/>
    </source>
</evidence>
<proteinExistence type="predicted"/>
<dbReference type="GeneID" id="20528413"/>
<accession>A0A058Z552</accession>
<dbReference type="AlphaFoldDB" id="A0A058Z552"/>
<feature type="compositionally biased region" description="Pro residues" evidence="1">
    <location>
        <begin position="148"/>
        <end position="162"/>
    </location>
</feature>
<reference evidence="2" key="1">
    <citation type="submission" date="2013-04" db="EMBL/GenBank/DDBJ databases">
        <title>The Genome Sequence of Fonticula alba ATCC 38817.</title>
        <authorList>
            <consortium name="The Broad Institute Genomics Platform"/>
            <person name="Russ C."/>
            <person name="Cuomo C."/>
            <person name="Burger G."/>
            <person name="Gray M.W."/>
            <person name="Holland P.W.H."/>
            <person name="King N."/>
            <person name="Lang F.B.F."/>
            <person name="Roger A.J."/>
            <person name="Ruiz-Trillo I."/>
            <person name="Brown M."/>
            <person name="Walker B."/>
            <person name="Young S."/>
            <person name="Zeng Q."/>
            <person name="Gargeya S."/>
            <person name="Fitzgerald M."/>
            <person name="Haas B."/>
            <person name="Abouelleil A."/>
            <person name="Allen A.W."/>
            <person name="Alvarado L."/>
            <person name="Arachchi H.M."/>
            <person name="Berlin A.M."/>
            <person name="Chapman S.B."/>
            <person name="Gainer-Dewar J."/>
            <person name="Goldberg J."/>
            <person name="Griggs A."/>
            <person name="Gujja S."/>
            <person name="Hansen M."/>
            <person name="Howarth C."/>
            <person name="Imamovic A."/>
            <person name="Ireland A."/>
            <person name="Larimer J."/>
            <person name="McCowan C."/>
            <person name="Murphy C."/>
            <person name="Pearson M."/>
            <person name="Poon T.W."/>
            <person name="Priest M."/>
            <person name="Roberts A."/>
            <person name="Saif S."/>
            <person name="Shea T."/>
            <person name="Sisk P."/>
            <person name="Sykes S."/>
            <person name="Wortman J."/>
            <person name="Nusbaum C."/>
            <person name="Birren B."/>
        </authorList>
    </citation>
    <scope>NUCLEOTIDE SEQUENCE [LARGE SCALE GENOMIC DNA]</scope>
    <source>
        <strain evidence="2">ATCC 38817</strain>
    </source>
</reference>
<organism evidence="2">
    <name type="scientific">Fonticula alba</name>
    <name type="common">Slime mold</name>
    <dbReference type="NCBI Taxonomy" id="691883"/>
    <lineage>
        <taxon>Eukaryota</taxon>
        <taxon>Rotosphaerida</taxon>
        <taxon>Fonticulaceae</taxon>
        <taxon>Fonticula</taxon>
    </lineage>
</organism>
<dbReference type="RefSeq" id="XP_009495826.1">
    <property type="nucleotide sequence ID" value="XM_009497551.1"/>
</dbReference>
<feature type="region of interest" description="Disordered" evidence="1">
    <location>
        <begin position="128"/>
        <end position="174"/>
    </location>
</feature>
<gene>
    <name evidence="2" type="ORF">H696_03688</name>
</gene>
<name>A0A058Z552_FONAL</name>
<evidence type="ECO:0000256" key="1">
    <source>
        <dbReference type="SAM" id="MobiDB-lite"/>
    </source>
</evidence>